<reference evidence="1 2" key="1">
    <citation type="submission" date="2019-09" db="EMBL/GenBank/DDBJ databases">
        <title>YIM 132548 draft genome.</title>
        <authorList>
            <person name="Jiang L."/>
        </authorList>
    </citation>
    <scope>NUCLEOTIDE SEQUENCE [LARGE SCALE GENOMIC DNA]</scope>
    <source>
        <strain evidence="1 2">YIM 132548</strain>
    </source>
</reference>
<dbReference type="RefSeq" id="WP_150967039.1">
    <property type="nucleotide sequence ID" value="NZ_VZZJ01000053.1"/>
</dbReference>
<comment type="caution">
    <text evidence="1">The sequence shown here is derived from an EMBL/GenBank/DDBJ whole genome shotgun (WGS) entry which is preliminary data.</text>
</comment>
<dbReference type="EMBL" id="VZZJ01000053">
    <property type="protein sequence ID" value="KAB1068489.1"/>
    <property type="molecule type" value="Genomic_DNA"/>
</dbReference>
<keyword evidence="2" id="KW-1185">Reference proteome</keyword>
<sequence>MKDWIEHFRAAACGMPVSRVWRGYGSALFIELGTLTQRTRRDGSSGNPTGEIGLMIEWSWRIEDARSIACGSWTDEGLWQSSFDRLVGGEVIDLTTFGRLPEVMLHLSGDLHVASFMTAEGDAEWSLFDRRGPILITVGCRSGAITEEE</sequence>
<organism evidence="1 2">
    <name type="scientific">Methylobacterium planeticum</name>
    <dbReference type="NCBI Taxonomy" id="2615211"/>
    <lineage>
        <taxon>Bacteria</taxon>
        <taxon>Pseudomonadati</taxon>
        <taxon>Pseudomonadota</taxon>
        <taxon>Alphaproteobacteria</taxon>
        <taxon>Hyphomicrobiales</taxon>
        <taxon>Methylobacteriaceae</taxon>
        <taxon>Methylobacterium</taxon>
    </lineage>
</organism>
<dbReference type="AlphaFoldDB" id="A0A6N6MGK3"/>
<dbReference type="Proteomes" id="UP000441523">
    <property type="component" value="Unassembled WGS sequence"/>
</dbReference>
<protein>
    <submittedName>
        <fullName evidence="1">Uncharacterized protein</fullName>
    </submittedName>
</protein>
<proteinExistence type="predicted"/>
<accession>A0A6N6MGK3</accession>
<name>A0A6N6MGK3_9HYPH</name>
<evidence type="ECO:0000313" key="2">
    <source>
        <dbReference type="Proteomes" id="UP000441523"/>
    </source>
</evidence>
<evidence type="ECO:0000313" key="1">
    <source>
        <dbReference type="EMBL" id="KAB1068489.1"/>
    </source>
</evidence>
<gene>
    <name evidence="1" type="ORF">F6X51_26895</name>
</gene>